<comment type="caution">
    <text evidence="3">The sequence shown here is derived from an EMBL/GenBank/DDBJ whole genome shotgun (WGS) entry which is preliminary data.</text>
</comment>
<dbReference type="GO" id="GO:0003677">
    <property type="term" value="F:DNA binding"/>
    <property type="evidence" value="ECO:0007669"/>
    <property type="project" value="InterPro"/>
</dbReference>
<dbReference type="EMBL" id="AAOF01000004">
    <property type="protein sequence ID" value="EAR22206.1"/>
    <property type="molecule type" value="Genomic_DNA"/>
</dbReference>
<sequence length="191" mass="21500">MYDSDLSDEQWQLIAHHFEPKDNRGAVPIHSKRTIVNAILYINKTGAQWRMLPKEFPPWQTVYDHYSNWNRRRVWAAALDALNALHRKKNGKTPTPSYAIIDSQSVKTVSASKARGIDGSKKIKGRKRHLVVDTLGHLIQVIIHAANVDDTAGGCAVLRAARDKCPPCEGLLRQCGLSWCGRCSTQRMSCR</sequence>
<proteinExistence type="predicted"/>
<dbReference type="PANTHER" id="PTHR30007:SF0">
    <property type="entry name" value="TRANSPOSASE"/>
    <property type="match status" value="1"/>
</dbReference>
<dbReference type="Pfam" id="PF01609">
    <property type="entry name" value="DDE_Tnp_1"/>
    <property type="match status" value="1"/>
</dbReference>
<dbReference type="InterPro" id="IPR025161">
    <property type="entry name" value="IS402-like_dom"/>
</dbReference>
<dbReference type="AlphaFoldDB" id="A4BQ51"/>
<name>A4BQ51_9GAMM</name>
<evidence type="ECO:0000313" key="3">
    <source>
        <dbReference type="EMBL" id="EAR22206.1"/>
    </source>
</evidence>
<gene>
    <name evidence="3" type="ORF">NB231_04835</name>
</gene>
<evidence type="ECO:0000259" key="1">
    <source>
        <dbReference type="Pfam" id="PF01609"/>
    </source>
</evidence>
<dbReference type="PANTHER" id="PTHR30007">
    <property type="entry name" value="PHP DOMAIN PROTEIN"/>
    <property type="match status" value="1"/>
</dbReference>
<dbReference type="RefSeq" id="WP_005000186.1">
    <property type="nucleotide sequence ID" value="NZ_CH672427.1"/>
</dbReference>
<dbReference type="Pfam" id="PF13340">
    <property type="entry name" value="DUF4096"/>
    <property type="match status" value="1"/>
</dbReference>
<evidence type="ECO:0000313" key="4">
    <source>
        <dbReference type="Proteomes" id="UP000003374"/>
    </source>
</evidence>
<dbReference type="GO" id="GO:0006313">
    <property type="term" value="P:DNA transposition"/>
    <property type="evidence" value="ECO:0007669"/>
    <property type="project" value="InterPro"/>
</dbReference>
<dbReference type="STRING" id="314278.NB231_04835"/>
<evidence type="ECO:0000259" key="2">
    <source>
        <dbReference type="Pfam" id="PF13340"/>
    </source>
</evidence>
<reference evidence="3 4" key="1">
    <citation type="submission" date="2006-02" db="EMBL/GenBank/DDBJ databases">
        <authorList>
            <person name="Waterbury J."/>
            <person name="Ferriera S."/>
            <person name="Johnson J."/>
            <person name="Kravitz S."/>
            <person name="Halpern A."/>
            <person name="Remington K."/>
            <person name="Beeson K."/>
            <person name="Tran B."/>
            <person name="Rogers Y.-H."/>
            <person name="Friedman R."/>
            <person name="Venter J.C."/>
        </authorList>
    </citation>
    <scope>NUCLEOTIDE SEQUENCE [LARGE SCALE GENOMIC DNA]</scope>
    <source>
        <strain evidence="3 4">Nb-231</strain>
    </source>
</reference>
<accession>A4BQ51</accession>
<dbReference type="Proteomes" id="UP000003374">
    <property type="component" value="Unassembled WGS sequence"/>
</dbReference>
<dbReference type="NCBIfam" id="NF033580">
    <property type="entry name" value="transpos_IS5_3"/>
    <property type="match status" value="1"/>
</dbReference>
<dbReference type="InterPro" id="IPR002559">
    <property type="entry name" value="Transposase_11"/>
</dbReference>
<feature type="domain" description="Transposase IS4-like" evidence="1">
    <location>
        <begin position="97"/>
        <end position="163"/>
    </location>
</feature>
<protein>
    <submittedName>
        <fullName evidence="3">Transposase</fullName>
    </submittedName>
</protein>
<keyword evidence="4" id="KW-1185">Reference proteome</keyword>
<dbReference type="eggNOG" id="COG3293">
    <property type="taxonomic scope" value="Bacteria"/>
</dbReference>
<organism evidence="3 4">
    <name type="scientific">Nitrococcus mobilis Nb-231</name>
    <dbReference type="NCBI Taxonomy" id="314278"/>
    <lineage>
        <taxon>Bacteria</taxon>
        <taxon>Pseudomonadati</taxon>
        <taxon>Pseudomonadota</taxon>
        <taxon>Gammaproteobacteria</taxon>
        <taxon>Chromatiales</taxon>
        <taxon>Ectothiorhodospiraceae</taxon>
        <taxon>Nitrococcus</taxon>
    </lineage>
</organism>
<dbReference type="HOGENOM" id="CLU_055261_15_0_6"/>
<dbReference type="GO" id="GO:0004803">
    <property type="term" value="F:transposase activity"/>
    <property type="evidence" value="ECO:0007669"/>
    <property type="project" value="InterPro"/>
</dbReference>
<feature type="domain" description="Insertion element IS402-like" evidence="2">
    <location>
        <begin position="6"/>
        <end position="77"/>
    </location>
</feature>